<accession>A0A2Z5N872</accession>
<feature type="compositionally biased region" description="Low complexity" evidence="1">
    <location>
        <begin position="14"/>
        <end position="27"/>
    </location>
</feature>
<proteinExistence type="predicted"/>
<organism evidence="2 3">
    <name type="scientific">Burkholderia pyrrocinia</name>
    <name type="common">Pseudomonas pyrrocinia</name>
    <dbReference type="NCBI Taxonomy" id="60550"/>
    <lineage>
        <taxon>Bacteria</taxon>
        <taxon>Pseudomonadati</taxon>
        <taxon>Pseudomonadota</taxon>
        <taxon>Betaproteobacteria</taxon>
        <taxon>Burkholderiales</taxon>
        <taxon>Burkholderiaceae</taxon>
        <taxon>Burkholderia</taxon>
        <taxon>Burkholderia cepacia complex</taxon>
    </lineage>
</organism>
<reference evidence="2 3" key="1">
    <citation type="journal article" date="2018" name="ISME J.">
        <title>Involvement of Burkholderiaceae and sulfurous volatiles in disease-suppressive soils.</title>
        <authorList>
            <person name="Carrion V.J."/>
            <person name="Cordovez V."/>
            <person name="Tyc O."/>
            <person name="Etalo D.W."/>
            <person name="de Bruijn I."/>
            <person name="de Jager V.C."/>
            <person name="Medema M.H."/>
            <person name="Eberl L."/>
            <person name="Raaijmakers J.M."/>
        </authorList>
    </citation>
    <scope>NUCLEOTIDE SEQUENCE [LARGE SCALE GENOMIC DNA]</scope>
    <source>
        <strain evidence="3">mHSR5</strain>
    </source>
</reference>
<feature type="region of interest" description="Disordered" evidence="1">
    <location>
        <begin position="1"/>
        <end position="131"/>
    </location>
</feature>
<gene>
    <name evidence="2" type="ORF">CUJ89_35915</name>
</gene>
<evidence type="ECO:0008006" key="4">
    <source>
        <dbReference type="Google" id="ProtNLM"/>
    </source>
</evidence>
<dbReference type="Proteomes" id="UP000253104">
    <property type="component" value="Chromosome mHSR5_C"/>
</dbReference>
<dbReference type="EMBL" id="CP024904">
    <property type="protein sequence ID" value="AXF25802.1"/>
    <property type="molecule type" value="Genomic_DNA"/>
</dbReference>
<evidence type="ECO:0000256" key="1">
    <source>
        <dbReference type="SAM" id="MobiDB-lite"/>
    </source>
</evidence>
<evidence type="ECO:0000313" key="2">
    <source>
        <dbReference type="EMBL" id="AXF25802.1"/>
    </source>
</evidence>
<protein>
    <recommendedName>
        <fullName evidence="4">Awr type III effector family protein</fullName>
    </recommendedName>
</protein>
<feature type="compositionally biased region" description="Low complexity" evidence="1">
    <location>
        <begin position="78"/>
        <end position="90"/>
    </location>
</feature>
<dbReference type="AlphaFoldDB" id="A0A2Z5N872"/>
<sequence length="1171" mass="123395">MQSAHPAPTDHSADAAQQQPAATDSSATPQPRRTLGELLGGNPGAPTEAAPRRPNGGTGNFASKLKGRAQRFMQKRLVSTTTSAVVVSSTHTGRPTALPARGNTRIESHPDSPALDTPAPDTPPPPLPSSQERRLARVMKQTFDAAASPGAAVRDDIKHALGMKPVHDTARLDAMGSGAGFEQWLGTRFGDTPAAHALHAALAQPFAGHDMRVPDALPFAPHALLADALAQATHAQPARAHAALTALQRGAFLPSASLDDDPDADVFHDALDRLDDSDDAFEDAIGDTAPFDAPLPTSPASPQARADAFAVAQILADSGAGFDALAALLPPLSAPRRDALRDVLSASAQIAAERGEAADLAGTLQHATQAAGQPARDTLACKALRASHARLAGDAPLSAADRTALFAWRQGFRDDGRHGMLSRTRERLAKFRKYVSRAESRDRMNRTAFDPAQPLASSLRVTGNAVRRAKHVVQRAFGTKKSPLLAAGRYGTMGAHLKHPDDDQARLDTHLTQAIDLLRAHLEEAHPLQPTDAADVLAGRTPAALARIAVLAHWAERSETARPYGQSLDAQSLVDIAARIDALAGVPPRFSVSPAAAERPHAMPPLPPAVAALAGMKLTDDTLAAWAAQSALPMQQAGESGAPPAESAFAGALRHARAILHPLDVKPDNLSPDALKTFLKQYIADHNGGNTLSFTDGGVAGADAGALSINIALAVTHAGALLLPIIDVGASRGRTATVSIATGSEGGEIFIGTQSAHEGHVGGGVFLGAGYGVKHAKHFNALVGGAASATGRVEHAKPTGVRLRFVPPKNADGKPDYAAMRTKMSEAVDYLFEMSAPEQRDLSANDLWEHFANRYFDDRELSVAWVDHRQATARMGTSVTGIARIGGKSKGGQTARVGGSLTYGAQWAATLAKRDDATGAHPQMRRSEGTSHLQTLTASANMTVPSVDLPGEGAADTPNSLSFPSIPFASATFALHESGFDAAFNAMLEQGRFSESNTFIDLTEHNAGSFARFASEPGHREQWERVCTALEDGDAERGRARLDKLLDDATRGERPNQGFYIRYRLKQDVLRTLDQYAAAAKQAARRPDGADELAALRRASYALVRRPDARVPQSLAVYEEVSARRSAGVNFGLQVQAQTSASGAREVSLIDLPLDIANRWAQPAPADANAG</sequence>
<name>A0A2Z5N872_BURPY</name>
<evidence type="ECO:0000313" key="3">
    <source>
        <dbReference type="Proteomes" id="UP000253104"/>
    </source>
</evidence>